<gene>
    <name evidence="1" type="ORF">HY730_02815</name>
</gene>
<sequence length="111" mass="13367">MASEEQEEILGNILAMDEESQLRLFEIWLKRVRKKRKLLRKIFAILLPKRSKADKWMEKRYLGERLGPQGLNGLQPKKLAEEYIKYAKLDVVLLPHLNRLARRVRHRVYMR</sequence>
<comment type="caution">
    <text evidence="1">The sequence shown here is derived from an EMBL/GenBank/DDBJ whole genome shotgun (WGS) entry which is preliminary data.</text>
</comment>
<protein>
    <submittedName>
        <fullName evidence="1">Uncharacterized protein</fullName>
    </submittedName>
</protein>
<accession>A0A933LPQ0</accession>
<evidence type="ECO:0000313" key="1">
    <source>
        <dbReference type="EMBL" id="MBI4595290.1"/>
    </source>
</evidence>
<organism evidence="1 2">
    <name type="scientific">Tectimicrobiota bacterium</name>
    <dbReference type="NCBI Taxonomy" id="2528274"/>
    <lineage>
        <taxon>Bacteria</taxon>
        <taxon>Pseudomonadati</taxon>
        <taxon>Nitrospinota/Tectimicrobiota group</taxon>
        <taxon>Candidatus Tectimicrobiota</taxon>
    </lineage>
</organism>
<reference evidence="1" key="1">
    <citation type="submission" date="2020-07" db="EMBL/GenBank/DDBJ databases">
        <title>Huge and variable diversity of episymbiotic CPR bacteria and DPANN archaea in groundwater ecosystems.</title>
        <authorList>
            <person name="He C.Y."/>
            <person name="Keren R."/>
            <person name="Whittaker M."/>
            <person name="Farag I.F."/>
            <person name="Doudna J."/>
            <person name="Cate J.H.D."/>
            <person name="Banfield J.F."/>
        </authorList>
    </citation>
    <scope>NUCLEOTIDE SEQUENCE</scope>
    <source>
        <strain evidence="1">NC_groundwater_1482_Ag_S-0.65um_47_24</strain>
    </source>
</reference>
<name>A0A933LPQ0_UNCTE</name>
<dbReference type="Proteomes" id="UP000772181">
    <property type="component" value="Unassembled WGS sequence"/>
</dbReference>
<dbReference type="EMBL" id="JACQWF010000128">
    <property type="protein sequence ID" value="MBI4595290.1"/>
    <property type="molecule type" value="Genomic_DNA"/>
</dbReference>
<proteinExistence type="predicted"/>
<feature type="non-terminal residue" evidence="1">
    <location>
        <position position="111"/>
    </location>
</feature>
<dbReference type="AlphaFoldDB" id="A0A933LPQ0"/>
<evidence type="ECO:0000313" key="2">
    <source>
        <dbReference type="Proteomes" id="UP000772181"/>
    </source>
</evidence>